<dbReference type="EMBL" id="CAVLGL010000035">
    <property type="protein sequence ID" value="CAK1582225.1"/>
    <property type="molecule type" value="Genomic_DNA"/>
</dbReference>
<dbReference type="AlphaFoldDB" id="A0AAV1KHD7"/>
<comment type="caution">
    <text evidence="1">The sequence shown here is derived from an EMBL/GenBank/DDBJ whole genome shotgun (WGS) entry which is preliminary data.</text>
</comment>
<evidence type="ECO:0000313" key="1">
    <source>
        <dbReference type="EMBL" id="CAK1582225.1"/>
    </source>
</evidence>
<dbReference type="Proteomes" id="UP001314205">
    <property type="component" value="Unassembled WGS sequence"/>
</dbReference>
<evidence type="ECO:0000313" key="2">
    <source>
        <dbReference type="Proteomes" id="UP001314205"/>
    </source>
</evidence>
<proteinExistence type="predicted"/>
<accession>A0AAV1KHD7</accession>
<sequence length="66" mass="7339">MKNVKPTVVTLAVLNNIAIGQDSVPDRDDKLNAIVDVELLPQISEARGRHSKMLFYEHLLIGILTN</sequence>
<organism evidence="1 2">
    <name type="scientific">Parnassius mnemosyne</name>
    <name type="common">clouded apollo</name>
    <dbReference type="NCBI Taxonomy" id="213953"/>
    <lineage>
        <taxon>Eukaryota</taxon>
        <taxon>Metazoa</taxon>
        <taxon>Ecdysozoa</taxon>
        <taxon>Arthropoda</taxon>
        <taxon>Hexapoda</taxon>
        <taxon>Insecta</taxon>
        <taxon>Pterygota</taxon>
        <taxon>Neoptera</taxon>
        <taxon>Endopterygota</taxon>
        <taxon>Lepidoptera</taxon>
        <taxon>Glossata</taxon>
        <taxon>Ditrysia</taxon>
        <taxon>Papilionoidea</taxon>
        <taxon>Papilionidae</taxon>
        <taxon>Parnassiinae</taxon>
        <taxon>Parnassini</taxon>
        <taxon>Parnassius</taxon>
        <taxon>Driopa</taxon>
    </lineage>
</organism>
<name>A0AAV1KHD7_9NEOP</name>
<keyword evidence="2" id="KW-1185">Reference proteome</keyword>
<gene>
    <name evidence="1" type="ORF">PARMNEM_LOCUS3788</name>
</gene>
<protein>
    <submittedName>
        <fullName evidence="1">Uncharacterized protein</fullName>
    </submittedName>
</protein>
<reference evidence="1 2" key="1">
    <citation type="submission" date="2023-11" db="EMBL/GenBank/DDBJ databases">
        <authorList>
            <person name="Hedman E."/>
            <person name="Englund M."/>
            <person name="Stromberg M."/>
            <person name="Nyberg Akerstrom W."/>
            <person name="Nylinder S."/>
            <person name="Jareborg N."/>
            <person name="Kallberg Y."/>
            <person name="Kronander E."/>
        </authorList>
    </citation>
    <scope>NUCLEOTIDE SEQUENCE [LARGE SCALE GENOMIC DNA]</scope>
</reference>